<feature type="compositionally biased region" description="Polar residues" evidence="1">
    <location>
        <begin position="29"/>
        <end position="41"/>
    </location>
</feature>
<dbReference type="AlphaFoldDB" id="A0A146LXA0"/>
<organism evidence="2">
    <name type="scientific">Lygus hesperus</name>
    <name type="common">Western plant bug</name>
    <dbReference type="NCBI Taxonomy" id="30085"/>
    <lineage>
        <taxon>Eukaryota</taxon>
        <taxon>Metazoa</taxon>
        <taxon>Ecdysozoa</taxon>
        <taxon>Arthropoda</taxon>
        <taxon>Hexapoda</taxon>
        <taxon>Insecta</taxon>
        <taxon>Pterygota</taxon>
        <taxon>Neoptera</taxon>
        <taxon>Paraneoptera</taxon>
        <taxon>Hemiptera</taxon>
        <taxon>Heteroptera</taxon>
        <taxon>Panheteroptera</taxon>
        <taxon>Cimicomorpha</taxon>
        <taxon>Miridae</taxon>
        <taxon>Mirini</taxon>
        <taxon>Lygus</taxon>
    </lineage>
</organism>
<evidence type="ECO:0000256" key="1">
    <source>
        <dbReference type="SAM" id="MobiDB-lite"/>
    </source>
</evidence>
<proteinExistence type="predicted"/>
<evidence type="ECO:0000313" key="2">
    <source>
        <dbReference type="EMBL" id="JAQ11799.1"/>
    </source>
</evidence>
<gene>
    <name evidence="2" type="ORF">g.34678</name>
</gene>
<reference evidence="2" key="1">
    <citation type="journal article" date="2016" name="Gigascience">
        <title>De novo construction of an expanded transcriptome assembly for the western tarnished plant bug, Lygus hesperus.</title>
        <authorList>
            <person name="Tassone E.E."/>
            <person name="Geib S.M."/>
            <person name="Hall B."/>
            <person name="Fabrick J.A."/>
            <person name="Brent C.S."/>
            <person name="Hull J.J."/>
        </authorList>
    </citation>
    <scope>NUCLEOTIDE SEQUENCE</scope>
</reference>
<accession>A0A146LXA0</accession>
<feature type="region of interest" description="Disordered" evidence="1">
    <location>
        <begin position="29"/>
        <end position="60"/>
    </location>
</feature>
<protein>
    <submittedName>
        <fullName evidence="2">Uncharacterized protein</fullName>
    </submittedName>
</protein>
<feature type="region of interest" description="Disordered" evidence="1">
    <location>
        <begin position="73"/>
        <end position="102"/>
    </location>
</feature>
<feature type="compositionally biased region" description="Polar residues" evidence="1">
    <location>
        <begin position="49"/>
        <end position="60"/>
    </location>
</feature>
<name>A0A146LXA0_LYGHE</name>
<dbReference type="EMBL" id="GDHC01006830">
    <property type="protein sequence ID" value="JAQ11799.1"/>
    <property type="molecule type" value="Transcribed_RNA"/>
</dbReference>
<sequence length="131" mass="13644">MPSADSEPPHGRVSTTICSRRWCRGTTATHRTGLKTHSQSPVAVWASSVGPTSPHPDSSTFAPAVAVHLADACPSPSRTASDSHPAPAAVADLGSPTSGRGMPASLVSQTYALPTRSARIHCLYRMLRSST</sequence>